<dbReference type="SUPFAM" id="SSF48452">
    <property type="entry name" value="TPR-like"/>
    <property type="match status" value="1"/>
</dbReference>
<dbReference type="EMBL" id="JBHTBS010000011">
    <property type="protein sequence ID" value="MFC7338906.1"/>
    <property type="molecule type" value="Genomic_DNA"/>
</dbReference>
<dbReference type="SMART" id="SM00028">
    <property type="entry name" value="TPR"/>
    <property type="match status" value="5"/>
</dbReference>
<reference evidence="8" key="1">
    <citation type="journal article" date="2019" name="Int. J. Syst. Evol. Microbiol.">
        <title>The Global Catalogue of Microorganisms (GCM) 10K type strain sequencing project: providing services to taxonomists for standard genome sequencing and annotation.</title>
        <authorList>
            <consortium name="The Broad Institute Genomics Platform"/>
            <consortium name="The Broad Institute Genome Sequencing Center for Infectious Disease"/>
            <person name="Wu L."/>
            <person name="Ma J."/>
        </authorList>
    </citation>
    <scope>NUCLEOTIDE SEQUENCE [LARGE SCALE GENOMIC DNA]</scope>
    <source>
        <strain evidence="8">CGMCC 4.1467</strain>
    </source>
</reference>
<dbReference type="PROSITE" id="PS51257">
    <property type="entry name" value="PROKAR_LIPOPROTEIN"/>
    <property type="match status" value="1"/>
</dbReference>
<organism evidence="7 8">
    <name type="scientific">Haloferula chungangensis</name>
    <dbReference type="NCBI Taxonomy" id="1048331"/>
    <lineage>
        <taxon>Bacteria</taxon>
        <taxon>Pseudomonadati</taxon>
        <taxon>Verrucomicrobiota</taxon>
        <taxon>Verrucomicrobiia</taxon>
        <taxon>Verrucomicrobiales</taxon>
        <taxon>Verrucomicrobiaceae</taxon>
        <taxon>Haloferula</taxon>
    </lineage>
</organism>
<feature type="repeat" description="TPR" evidence="2">
    <location>
        <begin position="662"/>
        <end position="695"/>
    </location>
</feature>
<dbReference type="Pfam" id="PF13435">
    <property type="entry name" value="Cytochrome_C554"/>
    <property type="match status" value="2"/>
</dbReference>
<dbReference type="PANTHER" id="PTHR35038">
    <property type="entry name" value="DISSIMILATORY SULFITE REDUCTASE SIRA"/>
    <property type="match status" value="1"/>
</dbReference>
<feature type="signal peptide" evidence="4">
    <location>
        <begin position="1"/>
        <end position="21"/>
    </location>
</feature>
<accession>A0ABW2LBM5</accession>
<sequence length="741" mass="82039">MRFRSLTILVALSLVSFSCKKDTPESDAATPSATMPPRPTGPLAKSSECAACHKEATEAWEKSHHALAHRDFGTEMDAEAFAGFEVTLGNASWKFSGSLDEPRIIWSHKDSDVSQPGTQQPNMAIGVDPLVQYLLHTGDGRYQVPDLAWDPAKKEWFSIYGDDQRNPHEWGHWTERGMNWNSQCAYCHFTGLEKNHDLESDGYHTTWIEQGVGCAQCHGPSRENHGSNECIIDPARKYTKEQWMHSCATCHARRGEFDEKFSIGDSFHDHYSLSLPSQAGLWYPDGQQLDEVYKFNNFLLSRMGHKGIGCTDCHDPHAAEPIGGGDDVALRSNALCMTCHGAGANEATVINPAEHTFHTPGTAGASCIDCHMPKRNYMGRDPRSDHRFPRPDPLLTKELGTPNACNNCHEDKGLDWQIEWSHKWYGEDMNAVSRKRTRAVHAANEQRPGALDQLIDVFDVEEIDAWQATLLRLMEPWAADSRVVQRANRSANDGGPLARTAAALLIGRRGETGPLMEKVLSDPIRAVRIEAGWSSLDRLPVDHPVFAEITAMAKHQSDQPTGAMTMARLAVKRGDMEDAEKWFKRAAKWDPSSSVPRRDLAIFLSGQGRTGDSISWLEEAATLAPDNAEIPYLTALALSELGRPTEALTKFQTTVQIQPGFARAWYNLGLLQNSQGNPQDAVASLQQAAALEPGNPDAPYAMATIYLRMGNAEFAINSAEEAVRRDPGHEAANQFLRQLGR</sequence>
<evidence type="ECO:0000313" key="7">
    <source>
        <dbReference type="EMBL" id="MFC7338906.1"/>
    </source>
</evidence>
<dbReference type="Pfam" id="PF02335">
    <property type="entry name" value="Cytochrom_C552"/>
    <property type="match status" value="1"/>
</dbReference>
<protein>
    <submittedName>
        <fullName evidence="7">Ammonia-forming cytochrome c nitrite reductase subunit c552</fullName>
    </submittedName>
</protein>
<dbReference type="Gene3D" id="1.25.40.10">
    <property type="entry name" value="Tetratricopeptide repeat domain"/>
    <property type="match status" value="1"/>
</dbReference>
<dbReference type="InterPro" id="IPR003321">
    <property type="entry name" value="Cyt_c552"/>
</dbReference>
<dbReference type="InterPro" id="IPR036280">
    <property type="entry name" value="Multihaem_cyt_sf"/>
</dbReference>
<dbReference type="InterPro" id="IPR051829">
    <property type="entry name" value="Multiheme_Cytochr_ET"/>
</dbReference>
<evidence type="ECO:0000256" key="4">
    <source>
        <dbReference type="SAM" id="SignalP"/>
    </source>
</evidence>
<keyword evidence="1 4" id="KW-0732">Signal</keyword>
<feature type="domain" description="Cytochrome c-552/4" evidence="6">
    <location>
        <begin position="178"/>
        <end position="219"/>
    </location>
</feature>
<comment type="caution">
    <text evidence="7">The sequence shown here is derived from an EMBL/GenBank/DDBJ whole genome shotgun (WGS) entry which is preliminary data.</text>
</comment>
<dbReference type="PROSITE" id="PS50005">
    <property type="entry name" value="TPR"/>
    <property type="match status" value="3"/>
</dbReference>
<dbReference type="InterPro" id="IPR011990">
    <property type="entry name" value="TPR-like_helical_dom_sf"/>
</dbReference>
<dbReference type="InterPro" id="IPR010177">
    <property type="entry name" value="Paired_CXXCH_1"/>
</dbReference>
<evidence type="ECO:0000259" key="6">
    <source>
        <dbReference type="Pfam" id="PF13435"/>
    </source>
</evidence>
<feature type="domain" description="Cytochrome c-552/4" evidence="6">
    <location>
        <begin position="48"/>
        <end position="77"/>
    </location>
</feature>
<dbReference type="InterPro" id="IPR019734">
    <property type="entry name" value="TPR_rpt"/>
</dbReference>
<dbReference type="SUPFAM" id="SSF48695">
    <property type="entry name" value="Multiheme cytochromes"/>
    <property type="match status" value="1"/>
</dbReference>
<evidence type="ECO:0000256" key="2">
    <source>
        <dbReference type="PROSITE-ProRule" id="PRU00339"/>
    </source>
</evidence>
<feature type="repeat" description="TPR" evidence="2">
    <location>
        <begin position="696"/>
        <end position="729"/>
    </location>
</feature>
<evidence type="ECO:0000313" key="8">
    <source>
        <dbReference type="Proteomes" id="UP001596472"/>
    </source>
</evidence>
<feature type="region of interest" description="Disordered" evidence="3">
    <location>
        <begin position="22"/>
        <end position="47"/>
    </location>
</feature>
<dbReference type="Proteomes" id="UP001596472">
    <property type="component" value="Unassembled WGS sequence"/>
</dbReference>
<feature type="repeat" description="TPR" evidence="2">
    <location>
        <begin position="560"/>
        <end position="593"/>
    </location>
</feature>
<name>A0ABW2LBM5_9BACT</name>
<feature type="domain" description="Doubled CXXCH motif" evidence="5">
    <location>
        <begin position="309"/>
        <end position="342"/>
    </location>
</feature>
<dbReference type="Gene3D" id="1.10.1130.10">
    <property type="entry name" value="Flavocytochrome C3, Chain A"/>
    <property type="match status" value="2"/>
</dbReference>
<gene>
    <name evidence="7" type="ORF">ACFQY0_17045</name>
</gene>
<evidence type="ECO:0000256" key="3">
    <source>
        <dbReference type="SAM" id="MobiDB-lite"/>
    </source>
</evidence>
<dbReference type="Pfam" id="PF13181">
    <property type="entry name" value="TPR_8"/>
    <property type="match status" value="1"/>
</dbReference>
<feature type="chain" id="PRO_5046518379" evidence="4">
    <location>
        <begin position="22"/>
        <end position="741"/>
    </location>
</feature>
<keyword evidence="8" id="KW-1185">Reference proteome</keyword>
<keyword evidence="2" id="KW-0802">TPR repeat</keyword>
<dbReference type="Pfam" id="PF09699">
    <property type="entry name" value="Paired_CXXCH_1"/>
    <property type="match status" value="1"/>
</dbReference>
<evidence type="ECO:0000256" key="1">
    <source>
        <dbReference type="ARBA" id="ARBA00022729"/>
    </source>
</evidence>
<evidence type="ECO:0000259" key="5">
    <source>
        <dbReference type="Pfam" id="PF09699"/>
    </source>
</evidence>
<dbReference type="PANTHER" id="PTHR35038:SF8">
    <property type="entry name" value="C-TYPE POLYHEME CYTOCHROME OMCC"/>
    <property type="match status" value="1"/>
</dbReference>
<dbReference type="InterPro" id="IPR023155">
    <property type="entry name" value="Cyt_c-552/4"/>
</dbReference>
<dbReference type="CDD" id="cd08168">
    <property type="entry name" value="Cytochrom_C3"/>
    <property type="match status" value="1"/>
</dbReference>
<dbReference type="RefSeq" id="WP_379714875.1">
    <property type="nucleotide sequence ID" value="NZ_JBHTBS010000011.1"/>
</dbReference>
<dbReference type="Pfam" id="PF14559">
    <property type="entry name" value="TPR_19"/>
    <property type="match status" value="1"/>
</dbReference>
<proteinExistence type="predicted"/>